<keyword evidence="3" id="KW-1185">Reference proteome</keyword>
<protein>
    <recommendedName>
        <fullName evidence="4">Secreted protein</fullName>
    </recommendedName>
</protein>
<dbReference type="AlphaFoldDB" id="A0A8T0HX86"/>
<organism evidence="2 3">
    <name type="scientific">Ceratodon purpureus</name>
    <name type="common">Fire moss</name>
    <name type="synonym">Dicranum purpureum</name>
    <dbReference type="NCBI Taxonomy" id="3225"/>
    <lineage>
        <taxon>Eukaryota</taxon>
        <taxon>Viridiplantae</taxon>
        <taxon>Streptophyta</taxon>
        <taxon>Embryophyta</taxon>
        <taxon>Bryophyta</taxon>
        <taxon>Bryophytina</taxon>
        <taxon>Bryopsida</taxon>
        <taxon>Dicranidae</taxon>
        <taxon>Pseudoditrichales</taxon>
        <taxon>Ditrichaceae</taxon>
        <taxon>Ceratodon</taxon>
    </lineage>
</organism>
<dbReference type="Proteomes" id="UP000822688">
    <property type="component" value="Chromosome V"/>
</dbReference>
<feature type="chain" id="PRO_5035865194" description="Secreted protein" evidence="1">
    <location>
        <begin position="23"/>
        <end position="62"/>
    </location>
</feature>
<proteinExistence type="predicted"/>
<name>A0A8T0HX86_CERPU</name>
<sequence length="62" mass="6837">MNPVTICTWLCSALIALRTVRSVSLTLSTGRAFIKLVLHDDRFPVSGLTIVRPHIAPLSHLQ</sequence>
<reference evidence="2" key="1">
    <citation type="submission" date="2020-06" db="EMBL/GenBank/DDBJ databases">
        <title>WGS assembly of Ceratodon purpureus strain R40.</title>
        <authorList>
            <person name="Carey S.B."/>
            <person name="Jenkins J."/>
            <person name="Shu S."/>
            <person name="Lovell J.T."/>
            <person name="Sreedasyam A."/>
            <person name="Maumus F."/>
            <person name="Tiley G.P."/>
            <person name="Fernandez-Pozo N."/>
            <person name="Barry K."/>
            <person name="Chen C."/>
            <person name="Wang M."/>
            <person name="Lipzen A."/>
            <person name="Daum C."/>
            <person name="Saski C.A."/>
            <person name="Payton A.C."/>
            <person name="Mcbreen J.C."/>
            <person name="Conrad R.E."/>
            <person name="Kollar L.M."/>
            <person name="Olsson S."/>
            <person name="Huttunen S."/>
            <person name="Landis J.B."/>
            <person name="Wickett N.J."/>
            <person name="Johnson M.G."/>
            <person name="Rensing S.A."/>
            <person name="Grimwood J."/>
            <person name="Schmutz J."/>
            <person name="Mcdaniel S.F."/>
        </authorList>
    </citation>
    <scope>NUCLEOTIDE SEQUENCE</scope>
    <source>
        <strain evidence="2">R40</strain>
    </source>
</reference>
<keyword evidence="1" id="KW-0732">Signal</keyword>
<evidence type="ECO:0008006" key="4">
    <source>
        <dbReference type="Google" id="ProtNLM"/>
    </source>
</evidence>
<gene>
    <name evidence="2" type="ORF">KC19_VG315700</name>
</gene>
<dbReference type="EMBL" id="CM026426">
    <property type="protein sequence ID" value="KAG0575073.1"/>
    <property type="molecule type" value="Genomic_DNA"/>
</dbReference>
<comment type="caution">
    <text evidence="2">The sequence shown here is derived from an EMBL/GenBank/DDBJ whole genome shotgun (WGS) entry which is preliminary data.</text>
</comment>
<feature type="signal peptide" evidence="1">
    <location>
        <begin position="1"/>
        <end position="22"/>
    </location>
</feature>
<evidence type="ECO:0000256" key="1">
    <source>
        <dbReference type="SAM" id="SignalP"/>
    </source>
</evidence>
<evidence type="ECO:0000313" key="3">
    <source>
        <dbReference type="Proteomes" id="UP000822688"/>
    </source>
</evidence>
<evidence type="ECO:0000313" key="2">
    <source>
        <dbReference type="EMBL" id="KAG0575073.1"/>
    </source>
</evidence>
<accession>A0A8T0HX86</accession>